<evidence type="ECO:0000259" key="1">
    <source>
        <dbReference type="Pfam" id="PF00534"/>
    </source>
</evidence>
<dbReference type="InterPro" id="IPR001296">
    <property type="entry name" value="Glyco_trans_1"/>
</dbReference>
<dbReference type="Pfam" id="PF00534">
    <property type="entry name" value="Glycos_transf_1"/>
    <property type="match status" value="1"/>
</dbReference>
<feature type="domain" description="Glycosyl transferase family 1" evidence="1">
    <location>
        <begin position="181"/>
        <end position="343"/>
    </location>
</feature>
<dbReference type="PANTHER" id="PTHR12526:SF630">
    <property type="entry name" value="GLYCOSYLTRANSFERASE"/>
    <property type="match status" value="1"/>
</dbReference>
<protein>
    <submittedName>
        <fullName evidence="2">Glycosyltransferase family 4 protein</fullName>
    </submittedName>
</protein>
<name>A0A7X3D2A6_9FLAO</name>
<dbReference type="GO" id="GO:0016757">
    <property type="term" value="F:glycosyltransferase activity"/>
    <property type="evidence" value="ECO:0007669"/>
    <property type="project" value="InterPro"/>
</dbReference>
<dbReference type="RefSeq" id="WP_155600331.1">
    <property type="nucleotide sequence ID" value="NZ_RCNR01000027.1"/>
</dbReference>
<sequence>MKDKKKIAFVIHSLTDGGAERVVSALANYFSSKYDVIIITMVEINVFYRINPSVNILSARNAAPSNNIIGAILNNWKTVKKIAEIINQEKVDILISFTTSVNVLTILASIYKKKPCLISERNNAKIVPPNLFWKKLRDVFYKYSNFLIVQTKGNKEFYSSIISKSKIKIIQNPISESLISSRKKLSKTNKPINILTVGRLTQNKAQHIILNSLVKIKRKDWILTIVGDGPTMNDLKKLSIDLGINDKIIFMGQVENVSDFYLNADIFVFSSRSEGFPNALIEAYSFGIPCISTDCDFGPSDIITHGKDGFLISVNDEKELAKRLTQLIDDRDLRLNISKNAIENTARFDMPFIASKWEKLVLEAINLKSVNHK</sequence>
<dbReference type="Proteomes" id="UP000540519">
    <property type="component" value="Unassembled WGS sequence"/>
</dbReference>
<dbReference type="OrthoDB" id="9811239at2"/>
<reference evidence="2 3" key="1">
    <citation type="journal article" date="2019" name="Mar. Drugs">
        <title>Comparative Genomics and CAZyme Genome Repertoires of Marine Zobellia amurskyensis KMM 3526(T) and Zobellia laminariae KMM 3676(T).</title>
        <authorList>
            <person name="Chernysheva N."/>
            <person name="Bystritskaya E."/>
            <person name="Stenkova A."/>
            <person name="Golovkin I."/>
            <person name="Nedashkovskaya O."/>
            <person name="Isaeva M."/>
        </authorList>
    </citation>
    <scope>NUCLEOTIDE SEQUENCE [LARGE SCALE GENOMIC DNA]</scope>
    <source>
        <strain evidence="2 3">KMM 3526</strain>
    </source>
</reference>
<evidence type="ECO:0000313" key="2">
    <source>
        <dbReference type="EMBL" id="MUH36916.1"/>
    </source>
</evidence>
<gene>
    <name evidence="2" type="ORF">D9O36_13765</name>
</gene>
<accession>A0A7X3D2A6</accession>
<keyword evidence="3" id="KW-1185">Reference proteome</keyword>
<proteinExistence type="predicted"/>
<dbReference type="EMBL" id="RCNR01000027">
    <property type="protein sequence ID" value="MUH36916.1"/>
    <property type="molecule type" value="Genomic_DNA"/>
</dbReference>
<dbReference type="PANTHER" id="PTHR12526">
    <property type="entry name" value="GLYCOSYLTRANSFERASE"/>
    <property type="match status" value="1"/>
</dbReference>
<comment type="caution">
    <text evidence="2">The sequence shown here is derived from an EMBL/GenBank/DDBJ whole genome shotgun (WGS) entry which is preliminary data.</text>
</comment>
<evidence type="ECO:0000313" key="3">
    <source>
        <dbReference type="Proteomes" id="UP000540519"/>
    </source>
</evidence>
<keyword evidence="2" id="KW-0808">Transferase</keyword>
<organism evidence="2 3">
    <name type="scientific">Zobellia amurskyensis</name>
    <dbReference type="NCBI Taxonomy" id="248905"/>
    <lineage>
        <taxon>Bacteria</taxon>
        <taxon>Pseudomonadati</taxon>
        <taxon>Bacteroidota</taxon>
        <taxon>Flavobacteriia</taxon>
        <taxon>Flavobacteriales</taxon>
        <taxon>Flavobacteriaceae</taxon>
        <taxon>Zobellia</taxon>
    </lineage>
</organism>
<dbReference type="AlphaFoldDB" id="A0A7X3D2A6"/>
<dbReference type="Gene3D" id="3.40.50.2000">
    <property type="entry name" value="Glycogen Phosphorylase B"/>
    <property type="match status" value="2"/>
</dbReference>
<dbReference type="SUPFAM" id="SSF53756">
    <property type="entry name" value="UDP-Glycosyltransferase/glycogen phosphorylase"/>
    <property type="match status" value="1"/>
</dbReference>